<protein>
    <recommendedName>
        <fullName evidence="4">ParG protein</fullName>
    </recommendedName>
</protein>
<reference evidence="2" key="1">
    <citation type="journal article" date="2014" name="Int. J. Syst. Evol. Microbiol.">
        <title>Complete genome of a new Firmicutes species belonging to the dominant human colonic microbiota ('Ruminococcus bicirculans') reveals two chromosomes and a selective capacity to utilize plant glucans.</title>
        <authorList>
            <consortium name="NISC Comparative Sequencing Program"/>
            <person name="Wegmann U."/>
            <person name="Louis P."/>
            <person name="Goesmann A."/>
            <person name="Henrissat B."/>
            <person name="Duncan S.H."/>
            <person name="Flint H.J."/>
        </authorList>
    </citation>
    <scope>NUCLEOTIDE SEQUENCE</scope>
    <source>
        <strain evidence="2">NBRC 102424</strain>
    </source>
</reference>
<organism evidence="2 3">
    <name type="scientific">Methylophaga thalassica</name>
    <dbReference type="NCBI Taxonomy" id="40223"/>
    <lineage>
        <taxon>Bacteria</taxon>
        <taxon>Pseudomonadati</taxon>
        <taxon>Pseudomonadota</taxon>
        <taxon>Gammaproteobacteria</taxon>
        <taxon>Thiotrichales</taxon>
        <taxon>Piscirickettsiaceae</taxon>
        <taxon>Methylophaga</taxon>
    </lineage>
</organism>
<dbReference type="InterPro" id="IPR010985">
    <property type="entry name" value="Ribbon_hlx_hlx"/>
</dbReference>
<name>A0ABQ5TYZ9_9GAMM</name>
<dbReference type="RefSeq" id="WP_104935285.1">
    <property type="nucleotide sequence ID" value="NZ_BSND01000012.1"/>
</dbReference>
<sequence length="82" mass="9380">MAIKKPERGESKTAIKQPARNRKTAATEVLEENAPPVEKERVNFEAPKRLKTEFKIACINNGHKDMTEVFINFMNEYVSNNS</sequence>
<dbReference type="InterPro" id="IPR013321">
    <property type="entry name" value="Arc_rbn_hlx_hlx"/>
</dbReference>
<evidence type="ECO:0000313" key="3">
    <source>
        <dbReference type="Proteomes" id="UP001161423"/>
    </source>
</evidence>
<dbReference type="Gene3D" id="1.10.1220.10">
    <property type="entry name" value="Met repressor-like"/>
    <property type="match status" value="1"/>
</dbReference>
<reference evidence="2" key="2">
    <citation type="submission" date="2023-01" db="EMBL/GenBank/DDBJ databases">
        <title>Draft genome sequence of Methylophaga thalassica strain NBRC 102424.</title>
        <authorList>
            <person name="Sun Q."/>
            <person name="Mori K."/>
        </authorList>
    </citation>
    <scope>NUCLEOTIDE SEQUENCE</scope>
    <source>
        <strain evidence="2">NBRC 102424</strain>
    </source>
</reference>
<comment type="caution">
    <text evidence="2">The sequence shown here is derived from an EMBL/GenBank/DDBJ whole genome shotgun (WGS) entry which is preliminary data.</text>
</comment>
<dbReference type="Proteomes" id="UP001161423">
    <property type="component" value="Unassembled WGS sequence"/>
</dbReference>
<proteinExistence type="predicted"/>
<keyword evidence="3" id="KW-1185">Reference proteome</keyword>
<gene>
    <name evidence="2" type="ORF">GCM10007891_24920</name>
</gene>
<feature type="region of interest" description="Disordered" evidence="1">
    <location>
        <begin position="1"/>
        <end position="37"/>
    </location>
</feature>
<dbReference type="SUPFAM" id="SSF47598">
    <property type="entry name" value="Ribbon-helix-helix"/>
    <property type="match status" value="1"/>
</dbReference>
<dbReference type="EMBL" id="BSND01000012">
    <property type="protein sequence ID" value="GLQ00639.1"/>
    <property type="molecule type" value="Genomic_DNA"/>
</dbReference>
<accession>A0ABQ5TYZ9</accession>
<feature type="compositionally biased region" description="Basic and acidic residues" evidence="1">
    <location>
        <begin position="1"/>
        <end position="13"/>
    </location>
</feature>
<evidence type="ECO:0000313" key="2">
    <source>
        <dbReference type="EMBL" id="GLQ00639.1"/>
    </source>
</evidence>
<evidence type="ECO:0008006" key="4">
    <source>
        <dbReference type="Google" id="ProtNLM"/>
    </source>
</evidence>
<evidence type="ECO:0000256" key="1">
    <source>
        <dbReference type="SAM" id="MobiDB-lite"/>
    </source>
</evidence>